<dbReference type="EMBL" id="KZ559163">
    <property type="protein sequence ID" value="PLB35391.1"/>
    <property type="molecule type" value="Genomic_DNA"/>
</dbReference>
<keyword evidence="2" id="KW-0732">Signal</keyword>
<evidence type="ECO:0000256" key="2">
    <source>
        <dbReference type="SAM" id="SignalP"/>
    </source>
</evidence>
<proteinExistence type="predicted"/>
<sequence>MHLRLFFGAAVLLGADAAAHRPFLPPTELPSPRPSPGLFGDSIDQDKLRPHLADPEWTSTVSKHHGDPAMRSYTQRFLAQLRNATIATRDSPTVHRLWDGPSTIGLLDLTDSTVVIFLSDDEIHISYLERRSSSAQFSNRATRPSAAEQFQARLVRPDTTQLLHPSAADGATTAPEVILVTPYAPGTRDHFKHPTQIRQLQDDLQGIVGGDSQVGPTVVGYTPDANEEGYVAPTHGKVLISYNLIHHLEWSEEEKRDHIYSSVDIWTGDAARPVHSRVWRAPNQRQGQRPAFERGGRPDEAEGRHAPLDLNRLNLNLQEESSLAYLT</sequence>
<feature type="region of interest" description="Disordered" evidence="1">
    <location>
        <begin position="24"/>
        <end position="45"/>
    </location>
</feature>
<evidence type="ECO:0000256" key="1">
    <source>
        <dbReference type="SAM" id="MobiDB-lite"/>
    </source>
</evidence>
<feature type="region of interest" description="Disordered" evidence="1">
    <location>
        <begin position="277"/>
        <end position="307"/>
    </location>
</feature>
<feature type="chain" id="PRO_5014142006" evidence="2">
    <location>
        <begin position="18"/>
        <end position="327"/>
    </location>
</feature>
<dbReference type="AlphaFoldDB" id="A0A2I2F449"/>
<protein>
    <submittedName>
        <fullName evidence="3">Uncharacterized protein</fullName>
    </submittedName>
</protein>
<evidence type="ECO:0000313" key="4">
    <source>
        <dbReference type="Proteomes" id="UP000234585"/>
    </source>
</evidence>
<gene>
    <name evidence="3" type="ORF">BDW47DRAFT_133489</name>
</gene>
<dbReference type="GeneID" id="36525006"/>
<evidence type="ECO:0000313" key="3">
    <source>
        <dbReference type="EMBL" id="PLB35391.1"/>
    </source>
</evidence>
<reference evidence="3 4" key="1">
    <citation type="submission" date="2017-12" db="EMBL/GenBank/DDBJ databases">
        <authorList>
            <consortium name="DOE Joint Genome Institute"/>
            <person name="Haridas S."/>
            <person name="Kjaerbolling I."/>
            <person name="Vesth T.C."/>
            <person name="Frisvad J.C."/>
            <person name="Nybo J.L."/>
            <person name="Theobald S."/>
            <person name="Kuo A."/>
            <person name="Bowyer P."/>
            <person name="Matsuda Y."/>
            <person name="Mondo S."/>
            <person name="Lyhne E.K."/>
            <person name="Kogle M.E."/>
            <person name="Clum A."/>
            <person name="Lipzen A."/>
            <person name="Salamov A."/>
            <person name="Ngan C.Y."/>
            <person name="Daum C."/>
            <person name="Chiniquy J."/>
            <person name="Barry K."/>
            <person name="LaButti K."/>
            <person name="Simmons B.A."/>
            <person name="Magnuson J.K."/>
            <person name="Mortensen U.H."/>
            <person name="Larsen T.O."/>
            <person name="Grigoriev I.V."/>
            <person name="Baker S.E."/>
            <person name="Andersen M.R."/>
            <person name="Nordberg H.P."/>
            <person name="Cantor M.N."/>
            <person name="Hua S.X."/>
        </authorList>
    </citation>
    <scope>NUCLEOTIDE SEQUENCE [LARGE SCALE GENOMIC DNA]</scope>
    <source>
        <strain evidence="3 4">CBS 102.13</strain>
    </source>
</reference>
<dbReference type="RefSeq" id="XP_024669403.1">
    <property type="nucleotide sequence ID" value="XM_024817846.1"/>
</dbReference>
<organism evidence="3 4">
    <name type="scientific">Aspergillus candidus</name>
    <dbReference type="NCBI Taxonomy" id="41067"/>
    <lineage>
        <taxon>Eukaryota</taxon>
        <taxon>Fungi</taxon>
        <taxon>Dikarya</taxon>
        <taxon>Ascomycota</taxon>
        <taxon>Pezizomycotina</taxon>
        <taxon>Eurotiomycetes</taxon>
        <taxon>Eurotiomycetidae</taxon>
        <taxon>Eurotiales</taxon>
        <taxon>Aspergillaceae</taxon>
        <taxon>Aspergillus</taxon>
        <taxon>Aspergillus subgen. Circumdati</taxon>
    </lineage>
</organism>
<keyword evidence="4" id="KW-1185">Reference proteome</keyword>
<dbReference type="Proteomes" id="UP000234585">
    <property type="component" value="Unassembled WGS sequence"/>
</dbReference>
<accession>A0A2I2F449</accession>
<name>A0A2I2F449_ASPCN</name>
<feature type="compositionally biased region" description="Basic and acidic residues" evidence="1">
    <location>
        <begin position="291"/>
        <end position="307"/>
    </location>
</feature>
<feature type="compositionally biased region" description="Pro residues" evidence="1">
    <location>
        <begin position="24"/>
        <end position="35"/>
    </location>
</feature>
<dbReference type="OrthoDB" id="10314296at2759"/>
<feature type="signal peptide" evidence="2">
    <location>
        <begin position="1"/>
        <end position="17"/>
    </location>
</feature>